<protein>
    <recommendedName>
        <fullName evidence="5">Lipoprotein</fullName>
    </recommendedName>
</protein>
<dbReference type="EMBL" id="CP116942">
    <property type="protein sequence ID" value="WCO68644.1"/>
    <property type="molecule type" value="Genomic_DNA"/>
</dbReference>
<dbReference type="AlphaFoldDB" id="A0AAE9Y889"/>
<organism evidence="3 4">
    <name type="scientific">Iamia majanohamensis</name>
    <dbReference type="NCBI Taxonomy" id="467976"/>
    <lineage>
        <taxon>Bacteria</taxon>
        <taxon>Bacillati</taxon>
        <taxon>Actinomycetota</taxon>
        <taxon>Acidimicrobiia</taxon>
        <taxon>Acidimicrobiales</taxon>
        <taxon>Iamiaceae</taxon>
        <taxon>Iamia</taxon>
    </lineage>
</organism>
<evidence type="ECO:0000256" key="1">
    <source>
        <dbReference type="SAM" id="MobiDB-lite"/>
    </source>
</evidence>
<accession>A0AAE9Y889</accession>
<dbReference type="RefSeq" id="WP_272738160.1">
    <property type="nucleotide sequence ID" value="NZ_CP116942.1"/>
</dbReference>
<evidence type="ECO:0008006" key="5">
    <source>
        <dbReference type="Google" id="ProtNLM"/>
    </source>
</evidence>
<evidence type="ECO:0000313" key="3">
    <source>
        <dbReference type="EMBL" id="WCO68644.1"/>
    </source>
</evidence>
<reference evidence="3" key="1">
    <citation type="submission" date="2023-01" db="EMBL/GenBank/DDBJ databases">
        <title>The diversity of Class Acidimicrobiia in South China Sea sediment environments and the proposal of Iamia marina sp. nov., a novel species of the genus Iamia.</title>
        <authorList>
            <person name="He Y."/>
            <person name="Tian X."/>
        </authorList>
    </citation>
    <scope>NUCLEOTIDE SEQUENCE</scope>
    <source>
        <strain evidence="3">DSM 19957</strain>
    </source>
</reference>
<keyword evidence="2" id="KW-0732">Signal</keyword>
<sequence>MSTTTHRLLAGAALAALLLTGAACGSDDGDDDAAPTTAAADAATTAEDGADGAVAPADGGLSAADLEACLAEAGLEAEVPDSVPFGVEDPVDQLDVQLADEDLTASLYVFETEEAAEEHRTAITLQTEDDDRNRVAGNVLLAYSIIPSFDREGADAVEACLP</sequence>
<evidence type="ECO:0000256" key="2">
    <source>
        <dbReference type="SAM" id="SignalP"/>
    </source>
</evidence>
<evidence type="ECO:0000313" key="4">
    <source>
        <dbReference type="Proteomes" id="UP001216390"/>
    </source>
</evidence>
<dbReference type="KEGG" id="ima:PO878_07865"/>
<keyword evidence="4" id="KW-1185">Reference proteome</keyword>
<feature type="signal peptide" evidence="2">
    <location>
        <begin position="1"/>
        <end position="25"/>
    </location>
</feature>
<feature type="region of interest" description="Disordered" evidence="1">
    <location>
        <begin position="27"/>
        <end position="51"/>
    </location>
</feature>
<proteinExistence type="predicted"/>
<name>A0AAE9Y889_9ACTN</name>
<dbReference type="PROSITE" id="PS51257">
    <property type="entry name" value="PROKAR_LIPOPROTEIN"/>
    <property type="match status" value="1"/>
</dbReference>
<feature type="chain" id="PRO_5042007387" description="Lipoprotein" evidence="2">
    <location>
        <begin position="26"/>
        <end position="162"/>
    </location>
</feature>
<gene>
    <name evidence="3" type="ORF">PO878_07865</name>
</gene>
<feature type="compositionally biased region" description="Low complexity" evidence="1">
    <location>
        <begin position="34"/>
        <end position="51"/>
    </location>
</feature>
<dbReference type="Proteomes" id="UP001216390">
    <property type="component" value="Chromosome"/>
</dbReference>